<evidence type="ECO:0000313" key="1">
    <source>
        <dbReference type="EMBL" id="POG65067.1"/>
    </source>
</evidence>
<proteinExistence type="predicted"/>
<dbReference type="AlphaFoldDB" id="A0A2P4PI90"/>
<gene>
    <name evidence="1" type="ORF">GLOIN_2v1782174</name>
</gene>
<sequence>MGVINISIKKGQKQIYGWMIHPFSVTDKRTIEQFYNDLPLGVLSEENQELEVKVFLGDNIRDISNGVALNCPIADATKSFGECIELRLQDIPTIQPSAGKNAFNILLQESSQLYLPNMKENGNEKECMKFNFVNYLQENNAGWVGKDTAESLGREFIKHITEAIWYIDMCGVKKFKDRGYSIPTSPSIFFEHANPAKYKKKRPDFEKKVLNGHISNLITYKEAKWFNKSSFNWFKKTFIEFLDSLISYVLYLDNQARVMNENHALDKPVRSIADSGTTTIYNANKFRSGDIIKKYEPLVDALQKLEDWVPLDISPYCLDNPTKRYVYLNGFEKAFPFKVGHYSFNFGNNSFNVTWVWKVNICVSESERMNESQKLTSGLEELVPQYLSRKQKYAFINSAETLFGANTVKKSILRNIYKTLTQDSTAANCENKAEIDARVVRALHLGDPNIVIDLRELNLGRPEKYNVFWEYCQKFLVAKAISVKDLRIQVAAICPDDTPIPHKQWIHLQFWPKNPQNNTSLQYTGRLQVKFMVQIRQLRIEHEDALFRYLKELAVILSGFSWLVFLDDKHRCKVGEPGFPVAAVDRGRSVLVSQEESFVVADHDFTKTGLIPSVTMLCDIPSDMEGSFYRGQVNIGLKDPIFESSTPMRHAELYDILINSQQGHHYLLVYTDGGSDHQLRFLRVQLSWICLFLALDLDYFVAVRTPPGHSWKNPVERIMSILNLGLQSVGLMRQEMGQEFEHLIEGCNTMEAICEAAIKEPRLKKELKQSLQPTIGLVNTIFQRQSLKDEPLCRNLLILKNMVKIFLKYD</sequence>
<dbReference type="EMBL" id="AUPC02000224">
    <property type="protein sequence ID" value="POG65067.1"/>
    <property type="molecule type" value="Genomic_DNA"/>
</dbReference>
<name>A0A2P4PI90_RHIID</name>
<evidence type="ECO:0000313" key="2">
    <source>
        <dbReference type="Proteomes" id="UP000018888"/>
    </source>
</evidence>
<dbReference type="VEuPathDB" id="FungiDB:RhiirFUN_001418"/>
<keyword evidence="2" id="KW-1185">Reference proteome</keyword>
<accession>A0A2P4PI90</accession>
<comment type="caution">
    <text evidence="1">The sequence shown here is derived from an EMBL/GenBank/DDBJ whole genome shotgun (WGS) entry which is preliminary data.</text>
</comment>
<organism evidence="1 2">
    <name type="scientific">Rhizophagus irregularis (strain DAOM 181602 / DAOM 197198 / MUCL 43194)</name>
    <name type="common">Arbuscular mycorrhizal fungus</name>
    <name type="synonym">Glomus intraradices</name>
    <dbReference type="NCBI Taxonomy" id="747089"/>
    <lineage>
        <taxon>Eukaryota</taxon>
        <taxon>Fungi</taxon>
        <taxon>Fungi incertae sedis</taxon>
        <taxon>Mucoromycota</taxon>
        <taxon>Glomeromycotina</taxon>
        <taxon>Glomeromycetes</taxon>
        <taxon>Glomerales</taxon>
        <taxon>Glomeraceae</taxon>
        <taxon>Rhizophagus</taxon>
    </lineage>
</organism>
<reference evidence="1 2" key="1">
    <citation type="journal article" date="2013" name="Proc. Natl. Acad. Sci. U.S.A.">
        <title>Genome of an arbuscular mycorrhizal fungus provides insight into the oldest plant symbiosis.</title>
        <authorList>
            <person name="Tisserant E."/>
            <person name="Malbreil M."/>
            <person name="Kuo A."/>
            <person name="Kohler A."/>
            <person name="Symeonidi A."/>
            <person name="Balestrini R."/>
            <person name="Charron P."/>
            <person name="Duensing N."/>
            <person name="Frei Dit Frey N."/>
            <person name="Gianinazzi-Pearson V."/>
            <person name="Gilbert L.B."/>
            <person name="Handa Y."/>
            <person name="Herr J.R."/>
            <person name="Hijri M."/>
            <person name="Koul R."/>
            <person name="Kawaguchi M."/>
            <person name="Krajinski F."/>
            <person name="Lammers P.J."/>
            <person name="Masclaux F.G."/>
            <person name="Murat C."/>
            <person name="Morin E."/>
            <person name="Ndikumana S."/>
            <person name="Pagni M."/>
            <person name="Petitpierre D."/>
            <person name="Requena N."/>
            <person name="Rosikiewicz P."/>
            <person name="Riley R."/>
            <person name="Saito K."/>
            <person name="San Clemente H."/>
            <person name="Shapiro H."/>
            <person name="van Tuinen D."/>
            <person name="Becard G."/>
            <person name="Bonfante P."/>
            <person name="Paszkowski U."/>
            <person name="Shachar-Hill Y.Y."/>
            <person name="Tuskan G.A."/>
            <person name="Young P.W."/>
            <person name="Sanders I.R."/>
            <person name="Henrissat B."/>
            <person name="Rensing S.A."/>
            <person name="Grigoriev I.V."/>
            <person name="Corradi N."/>
            <person name="Roux C."/>
            <person name="Martin F."/>
        </authorList>
    </citation>
    <scope>NUCLEOTIDE SEQUENCE [LARGE SCALE GENOMIC DNA]</scope>
    <source>
        <strain evidence="1 2">DAOM 197198</strain>
    </source>
</reference>
<protein>
    <submittedName>
        <fullName evidence="1">Uncharacterized protein</fullName>
    </submittedName>
</protein>
<reference evidence="1 2" key="2">
    <citation type="journal article" date="2018" name="New Phytol.">
        <title>High intraspecific genome diversity in the model arbuscular mycorrhizal symbiont Rhizophagus irregularis.</title>
        <authorList>
            <person name="Chen E.C.H."/>
            <person name="Morin E."/>
            <person name="Beaudet D."/>
            <person name="Noel J."/>
            <person name="Yildirir G."/>
            <person name="Ndikumana S."/>
            <person name="Charron P."/>
            <person name="St-Onge C."/>
            <person name="Giorgi J."/>
            <person name="Kruger M."/>
            <person name="Marton T."/>
            <person name="Ropars J."/>
            <person name="Grigoriev I.V."/>
            <person name="Hainaut M."/>
            <person name="Henrissat B."/>
            <person name="Roux C."/>
            <person name="Martin F."/>
            <person name="Corradi N."/>
        </authorList>
    </citation>
    <scope>NUCLEOTIDE SEQUENCE [LARGE SCALE GENOMIC DNA]</scope>
    <source>
        <strain evidence="1 2">DAOM 197198</strain>
    </source>
</reference>
<dbReference type="Proteomes" id="UP000018888">
    <property type="component" value="Unassembled WGS sequence"/>
</dbReference>